<dbReference type="Proteomes" id="UP001341840">
    <property type="component" value="Unassembled WGS sequence"/>
</dbReference>
<sequence length="123" mass="13247">EIIISVGDILPQYPPLVLKAAKTVKPSPNSALSLKTENHRNTHTLGTNPKAIKARVLKTHNHAINHQKHIAKAFHTFLSEMGMAERRGFTGGEVRKVGTPKRLIWTPGVGRGGVCGTGDKGNA</sequence>
<gene>
    <name evidence="1" type="ORF">PIB30_050304</name>
</gene>
<organism evidence="1 2">
    <name type="scientific">Stylosanthes scabra</name>
    <dbReference type="NCBI Taxonomy" id="79078"/>
    <lineage>
        <taxon>Eukaryota</taxon>
        <taxon>Viridiplantae</taxon>
        <taxon>Streptophyta</taxon>
        <taxon>Embryophyta</taxon>
        <taxon>Tracheophyta</taxon>
        <taxon>Spermatophyta</taxon>
        <taxon>Magnoliopsida</taxon>
        <taxon>eudicotyledons</taxon>
        <taxon>Gunneridae</taxon>
        <taxon>Pentapetalae</taxon>
        <taxon>rosids</taxon>
        <taxon>fabids</taxon>
        <taxon>Fabales</taxon>
        <taxon>Fabaceae</taxon>
        <taxon>Papilionoideae</taxon>
        <taxon>50 kb inversion clade</taxon>
        <taxon>dalbergioids sensu lato</taxon>
        <taxon>Dalbergieae</taxon>
        <taxon>Pterocarpus clade</taxon>
        <taxon>Stylosanthes</taxon>
    </lineage>
</organism>
<dbReference type="EMBL" id="JASCZI010272205">
    <property type="protein sequence ID" value="MED6221006.1"/>
    <property type="molecule type" value="Genomic_DNA"/>
</dbReference>
<evidence type="ECO:0000313" key="2">
    <source>
        <dbReference type="Proteomes" id="UP001341840"/>
    </source>
</evidence>
<protein>
    <submittedName>
        <fullName evidence="1">Uncharacterized protein</fullName>
    </submittedName>
</protein>
<accession>A0ABU6ZGB6</accession>
<evidence type="ECO:0000313" key="1">
    <source>
        <dbReference type="EMBL" id="MED6221006.1"/>
    </source>
</evidence>
<proteinExistence type="predicted"/>
<keyword evidence="2" id="KW-1185">Reference proteome</keyword>
<reference evidence="1 2" key="1">
    <citation type="journal article" date="2023" name="Plants (Basel)">
        <title>Bridging the Gap: Combining Genomics and Transcriptomics Approaches to Understand Stylosanthes scabra, an Orphan Legume from the Brazilian Caatinga.</title>
        <authorList>
            <person name="Ferreira-Neto J.R.C."/>
            <person name="da Silva M.D."/>
            <person name="Binneck E."/>
            <person name="de Melo N.F."/>
            <person name="da Silva R.H."/>
            <person name="de Melo A.L.T.M."/>
            <person name="Pandolfi V."/>
            <person name="Bustamante F.O."/>
            <person name="Brasileiro-Vidal A.C."/>
            <person name="Benko-Iseppon A.M."/>
        </authorList>
    </citation>
    <scope>NUCLEOTIDE SEQUENCE [LARGE SCALE GENOMIC DNA]</scope>
    <source>
        <tissue evidence="1">Leaves</tissue>
    </source>
</reference>
<feature type="non-terminal residue" evidence="1">
    <location>
        <position position="1"/>
    </location>
</feature>
<name>A0ABU6ZGB6_9FABA</name>
<comment type="caution">
    <text evidence="1">The sequence shown here is derived from an EMBL/GenBank/DDBJ whole genome shotgun (WGS) entry which is preliminary data.</text>
</comment>